<dbReference type="GO" id="GO:0006952">
    <property type="term" value="P:defense response"/>
    <property type="evidence" value="ECO:0007669"/>
    <property type="project" value="UniProtKB-KW"/>
</dbReference>
<name>A0A9J5YS91_SOLCO</name>
<dbReference type="SUPFAM" id="SSF52540">
    <property type="entry name" value="P-loop containing nucleoside triphosphate hydrolases"/>
    <property type="match status" value="1"/>
</dbReference>
<evidence type="ECO:0000256" key="1">
    <source>
        <dbReference type="ARBA" id="ARBA00022614"/>
    </source>
</evidence>
<sequence>MKVYNNPSIVGHFDVKETTGSGALFFAPKFATGCDVSQSYNRRTLLVEIFKQATNDNSEIKEDVDIADKLQKALKGKRYLVVLHDIWEVKAWEDLGLRFPNGEYGSRVMVTTQIERVATHLQHCGEPYSLRFPTPEESWESLEKKVFQGESCPPDLLGAGLQVAKHCKGLPLVIVLIAGIIMIMGRRPSMWMEIANDLSSYVLGEQSMKFVLNVNKENMEEASRICLNDLLNRSLVMVSLRDYDGDVICCILHDVVQEKLMQLTVPYNPYQHSNSMESRLGIYIHDDLVKQLDHNYEYQLDKIPMLQSKLETKCFGECPRTLEFIVHPKFYTWNRSNPFSLLKKLKLVRVLKFMEVCLPSSWASEVQLLTHLRYLEINVKEFDFKWISHLLDLQTLIIHKPNTLRTSPGAIWKMTKLRLVEIYELSFLWEENDHNTTPRFRWRFPIIEEISFCVKDVPSCPLFPIVEVHAQLQYLSLVTSYKEFWDSVGWESCFVLPSNIRRLYLGGCFLTEGMVSNIARLKKLESLTIKRGFPVRKSENHYWDVTNVEFPSLKILILESVKMNEW</sequence>
<dbReference type="InterPro" id="IPR002182">
    <property type="entry name" value="NB-ARC"/>
</dbReference>
<dbReference type="Gene3D" id="3.40.50.300">
    <property type="entry name" value="P-loop containing nucleotide triphosphate hydrolases"/>
    <property type="match status" value="1"/>
</dbReference>
<dbReference type="Proteomes" id="UP000824120">
    <property type="component" value="Chromosome 6"/>
</dbReference>
<dbReference type="Pfam" id="PF00931">
    <property type="entry name" value="NB-ARC"/>
    <property type="match status" value="1"/>
</dbReference>
<reference evidence="4 5" key="1">
    <citation type="submission" date="2020-09" db="EMBL/GenBank/DDBJ databases">
        <title>De no assembly of potato wild relative species, Solanum commersonii.</title>
        <authorList>
            <person name="Cho K."/>
        </authorList>
    </citation>
    <scope>NUCLEOTIDE SEQUENCE [LARGE SCALE GENOMIC DNA]</scope>
    <source>
        <strain evidence="4">LZ3.2</strain>
        <tissue evidence="4">Leaf</tissue>
    </source>
</reference>
<dbReference type="SUPFAM" id="SSF52047">
    <property type="entry name" value="RNI-like"/>
    <property type="match status" value="1"/>
</dbReference>
<dbReference type="Gene3D" id="3.80.10.10">
    <property type="entry name" value="Ribonuclease Inhibitor"/>
    <property type="match status" value="1"/>
</dbReference>
<organism evidence="4 5">
    <name type="scientific">Solanum commersonii</name>
    <name type="common">Commerson's wild potato</name>
    <name type="synonym">Commerson's nightshade</name>
    <dbReference type="NCBI Taxonomy" id="4109"/>
    <lineage>
        <taxon>Eukaryota</taxon>
        <taxon>Viridiplantae</taxon>
        <taxon>Streptophyta</taxon>
        <taxon>Embryophyta</taxon>
        <taxon>Tracheophyta</taxon>
        <taxon>Spermatophyta</taxon>
        <taxon>Magnoliopsida</taxon>
        <taxon>eudicotyledons</taxon>
        <taxon>Gunneridae</taxon>
        <taxon>Pentapetalae</taxon>
        <taxon>asterids</taxon>
        <taxon>lamiids</taxon>
        <taxon>Solanales</taxon>
        <taxon>Solanaceae</taxon>
        <taxon>Solanoideae</taxon>
        <taxon>Solaneae</taxon>
        <taxon>Solanum</taxon>
    </lineage>
</organism>
<dbReference type="Gene3D" id="1.10.8.430">
    <property type="entry name" value="Helical domain of apoptotic protease-activating factors"/>
    <property type="match status" value="1"/>
</dbReference>
<dbReference type="EMBL" id="JACXVP010000006">
    <property type="protein sequence ID" value="KAG5601782.1"/>
    <property type="molecule type" value="Genomic_DNA"/>
</dbReference>
<proteinExistence type="predicted"/>
<protein>
    <recommendedName>
        <fullName evidence="3">NB-ARC domain-containing protein</fullName>
    </recommendedName>
</protein>
<dbReference type="GO" id="GO:0043531">
    <property type="term" value="F:ADP binding"/>
    <property type="evidence" value="ECO:0007669"/>
    <property type="project" value="InterPro"/>
</dbReference>
<evidence type="ECO:0000259" key="3">
    <source>
        <dbReference type="Pfam" id="PF00931"/>
    </source>
</evidence>
<dbReference type="AlphaFoldDB" id="A0A9J5YS91"/>
<dbReference type="InterPro" id="IPR027417">
    <property type="entry name" value="P-loop_NTPase"/>
</dbReference>
<keyword evidence="1" id="KW-0433">Leucine-rich repeat</keyword>
<comment type="caution">
    <text evidence="4">The sequence shown here is derived from an EMBL/GenBank/DDBJ whole genome shotgun (WGS) entry which is preliminary data.</text>
</comment>
<dbReference type="InterPro" id="IPR042197">
    <property type="entry name" value="Apaf_helical"/>
</dbReference>
<accession>A0A9J5YS91</accession>
<dbReference type="PANTHER" id="PTHR36766:SF44">
    <property type="entry name" value="NBS-CODING RESISTANCE GENE ANALOG"/>
    <property type="match status" value="1"/>
</dbReference>
<dbReference type="InterPro" id="IPR032675">
    <property type="entry name" value="LRR_dom_sf"/>
</dbReference>
<dbReference type="PRINTS" id="PR00364">
    <property type="entry name" value="DISEASERSIST"/>
</dbReference>
<evidence type="ECO:0000313" key="4">
    <source>
        <dbReference type="EMBL" id="KAG5601782.1"/>
    </source>
</evidence>
<evidence type="ECO:0000256" key="2">
    <source>
        <dbReference type="ARBA" id="ARBA00022821"/>
    </source>
</evidence>
<evidence type="ECO:0000313" key="5">
    <source>
        <dbReference type="Proteomes" id="UP000824120"/>
    </source>
</evidence>
<dbReference type="PANTHER" id="PTHR36766">
    <property type="entry name" value="PLANT BROAD-SPECTRUM MILDEW RESISTANCE PROTEIN RPW8"/>
    <property type="match status" value="1"/>
</dbReference>
<dbReference type="OrthoDB" id="899961at2759"/>
<keyword evidence="5" id="KW-1185">Reference proteome</keyword>
<gene>
    <name evidence="4" type="ORF">H5410_033152</name>
</gene>
<feature type="domain" description="NB-ARC" evidence="3">
    <location>
        <begin position="34"/>
        <end position="151"/>
    </location>
</feature>
<keyword evidence="2" id="KW-0611">Plant defense</keyword>